<comment type="caution">
    <text evidence="11">Lacks conserved residue(s) required for the propagation of feature annotation.</text>
</comment>
<dbReference type="SUPFAM" id="SSF52540">
    <property type="entry name" value="P-loop containing nucleoside triphosphate hydrolases"/>
    <property type="match status" value="1"/>
</dbReference>
<dbReference type="AlphaFoldDB" id="A0A8J6H894"/>
<keyword evidence="11" id="KW-0009">Actin-binding</keyword>
<feature type="region of interest" description="Disordered" evidence="12">
    <location>
        <begin position="683"/>
        <end position="721"/>
    </location>
</feature>
<evidence type="ECO:0000259" key="13">
    <source>
        <dbReference type="PROSITE" id="PS51456"/>
    </source>
</evidence>
<dbReference type="Gene3D" id="1.20.120.720">
    <property type="entry name" value="Myosin VI head, motor domain, U50 subdomain"/>
    <property type="match status" value="1"/>
</dbReference>
<keyword evidence="3" id="KW-0963">Cytoplasm</keyword>
<keyword evidence="8 11" id="KW-0505">Motor protein</keyword>
<comment type="caution">
    <text evidence="14">The sequence shown here is derived from an EMBL/GenBank/DDBJ whole genome shotgun (WGS) entry which is preliminary data.</text>
</comment>
<gene>
    <name evidence="14" type="ORF">GEV33_013582</name>
</gene>
<dbReference type="PANTHER" id="PTHR46256:SF2">
    <property type="entry name" value="NEITHER INACTIVATION NOR AFTERPOTENTIAL PROTEIN C"/>
    <property type="match status" value="1"/>
</dbReference>
<dbReference type="PANTHER" id="PTHR46256">
    <property type="entry name" value="AGAP011099-PA"/>
    <property type="match status" value="1"/>
</dbReference>
<evidence type="ECO:0000256" key="7">
    <source>
        <dbReference type="ARBA" id="ARBA00023123"/>
    </source>
</evidence>
<evidence type="ECO:0000256" key="8">
    <source>
        <dbReference type="ARBA" id="ARBA00023175"/>
    </source>
</evidence>
<evidence type="ECO:0000313" key="15">
    <source>
        <dbReference type="Proteomes" id="UP000719412"/>
    </source>
</evidence>
<comment type="similarity">
    <text evidence="11">Belongs to the TRAFAC class myosin-kinesin ATPase superfamily. Myosin family.</text>
</comment>
<dbReference type="InterPro" id="IPR036961">
    <property type="entry name" value="Kinesin_motor_dom_sf"/>
</dbReference>
<dbReference type="GO" id="GO:0042995">
    <property type="term" value="C:cell projection"/>
    <property type="evidence" value="ECO:0007669"/>
    <property type="project" value="UniProtKB-SubCell"/>
</dbReference>
<dbReference type="GO" id="GO:0016459">
    <property type="term" value="C:myosin complex"/>
    <property type="evidence" value="ECO:0007669"/>
    <property type="project" value="UniProtKB-KW"/>
</dbReference>
<evidence type="ECO:0000256" key="4">
    <source>
        <dbReference type="ARBA" id="ARBA00022737"/>
    </source>
</evidence>
<sequence length="781" mass="89419">MGTPYLLAEDGDEAETKIPNGTHLSLQNGSGKNTFRKRYNYLCDTICPESASVFVRAVLFFKYHEKYHSKSRSNNAPHIYAVADCAYHGALHHQIPQRILLSGESGSGKTTNYLHLTTHLLYLGTCGSAMMGNQTVPSCNLSKLKRILKIVEDFQLGEEQMDTIFCIVSAVLTVGEIRFRESESEGAVVENNDHIERVGELLKIDPSKFGWALTNYCLVRKGAAVRRRSTVDEARDARDVFANNLYARLVDYIVGVITHKLSFGRAVFGEKYSVQIFDYFGFECFQTNHLPQLFVNCFNEQLQYHYLQRVFSWECLDVRKEELEYQPFGYYDNKKTLDQLLCKSEGILTVIDEASKTGHDGQYVIDFIQNLEAKFVGVSGQSEFSVAHYTGQISYDAKERPDKNRDFLPPEIIETLRLSDNSIVKLLFTNKLDKTGNLIISLDKDDEINKRRYKFPSEKSSTNQYSQIKRMRTCVHTFKALSLEILKELSIGSGSGGTHFIRCIRCDLKGEPENFDYESETATTRQIGYPHRIPFQEFLRRYQFLAFDFDENVQVNRDNCRLLLIRLKIEGWNIGKSKAFLKYYNEEYLARLYETQVHLHNIGVFYELQQINEEVTIEVVDTKAQVSNWMDEPNLTRRLWEHPTHFHAEFCARVPLILYLCVSQPQFLNVPWLQALATEMTTPADETAGRRERPCSQINSGDFANKSKETHTRPSVTDDSSPALSPLDVAWVVIGAGVKKSDVIRRYKSAVPSGWLAKLTSLSGFFRLNADKDNRSIFKTN</sequence>
<organism evidence="14 15">
    <name type="scientific">Tenebrio molitor</name>
    <name type="common">Yellow mealworm beetle</name>
    <dbReference type="NCBI Taxonomy" id="7067"/>
    <lineage>
        <taxon>Eukaryota</taxon>
        <taxon>Metazoa</taxon>
        <taxon>Ecdysozoa</taxon>
        <taxon>Arthropoda</taxon>
        <taxon>Hexapoda</taxon>
        <taxon>Insecta</taxon>
        <taxon>Pterygota</taxon>
        <taxon>Neoptera</taxon>
        <taxon>Endopterygota</taxon>
        <taxon>Coleoptera</taxon>
        <taxon>Polyphaga</taxon>
        <taxon>Cucujiformia</taxon>
        <taxon>Tenebrionidae</taxon>
        <taxon>Tenebrio</taxon>
    </lineage>
</organism>
<dbReference type="InterPro" id="IPR027417">
    <property type="entry name" value="P-loop_NTPase"/>
</dbReference>
<keyword evidence="4" id="KW-0677">Repeat</keyword>
<feature type="domain" description="Myosin motor" evidence="13">
    <location>
        <begin position="62"/>
        <end position="597"/>
    </location>
</feature>
<dbReference type="Gene3D" id="1.20.58.530">
    <property type="match status" value="1"/>
</dbReference>
<accession>A0A8J6H894</accession>
<evidence type="ECO:0000256" key="6">
    <source>
        <dbReference type="ARBA" id="ARBA00022840"/>
    </source>
</evidence>
<keyword evidence="10" id="KW-0966">Cell projection</keyword>
<evidence type="ECO:0000256" key="10">
    <source>
        <dbReference type="ARBA" id="ARBA00023273"/>
    </source>
</evidence>
<evidence type="ECO:0000256" key="2">
    <source>
        <dbReference type="ARBA" id="ARBA00004316"/>
    </source>
</evidence>
<keyword evidence="5 11" id="KW-0547">Nucleotide-binding</keyword>
<dbReference type="InterPro" id="IPR052409">
    <property type="entry name" value="Myosin-III_kinase_activity"/>
</dbReference>
<keyword evidence="15" id="KW-1185">Reference proteome</keyword>
<evidence type="ECO:0000256" key="5">
    <source>
        <dbReference type="ARBA" id="ARBA00022741"/>
    </source>
</evidence>
<comment type="subcellular location">
    <subcellularLocation>
        <location evidence="2">Cell projection</location>
    </subcellularLocation>
    <subcellularLocation>
        <location evidence="1">Cytoplasm</location>
        <location evidence="1">Cytoskeleton</location>
    </subcellularLocation>
</comment>
<dbReference type="EMBL" id="JABDTM020028277">
    <property type="protein sequence ID" value="KAH0809207.1"/>
    <property type="molecule type" value="Genomic_DNA"/>
</dbReference>
<reference evidence="14" key="2">
    <citation type="submission" date="2021-08" db="EMBL/GenBank/DDBJ databases">
        <authorList>
            <person name="Eriksson T."/>
        </authorList>
    </citation>
    <scope>NUCLEOTIDE SEQUENCE</scope>
    <source>
        <strain evidence="14">Stoneville</strain>
        <tissue evidence="14">Whole head</tissue>
    </source>
</reference>
<reference evidence="14" key="1">
    <citation type="journal article" date="2020" name="J Insects Food Feed">
        <title>The yellow mealworm (Tenebrio molitor) genome: a resource for the emerging insects as food and feed industry.</title>
        <authorList>
            <person name="Eriksson T."/>
            <person name="Andere A."/>
            <person name="Kelstrup H."/>
            <person name="Emery V."/>
            <person name="Picard C."/>
        </authorList>
    </citation>
    <scope>NUCLEOTIDE SEQUENCE</scope>
    <source>
        <strain evidence="14">Stoneville</strain>
        <tissue evidence="14">Whole head</tissue>
    </source>
</reference>
<dbReference type="GO" id="GO:0030832">
    <property type="term" value="P:regulation of actin filament length"/>
    <property type="evidence" value="ECO:0007669"/>
    <property type="project" value="TreeGrafter"/>
</dbReference>
<dbReference type="GO" id="GO:0005524">
    <property type="term" value="F:ATP binding"/>
    <property type="evidence" value="ECO:0007669"/>
    <property type="project" value="UniProtKB-UniRule"/>
</dbReference>
<evidence type="ECO:0000256" key="9">
    <source>
        <dbReference type="ARBA" id="ARBA00023212"/>
    </source>
</evidence>
<dbReference type="Pfam" id="PF00063">
    <property type="entry name" value="Myosin_head"/>
    <property type="match status" value="2"/>
</dbReference>
<dbReference type="GO" id="GO:0000146">
    <property type="term" value="F:microfilament motor activity"/>
    <property type="evidence" value="ECO:0007669"/>
    <property type="project" value="TreeGrafter"/>
</dbReference>
<dbReference type="PROSITE" id="PS51456">
    <property type="entry name" value="MYOSIN_MOTOR"/>
    <property type="match status" value="1"/>
</dbReference>
<dbReference type="Proteomes" id="UP000719412">
    <property type="component" value="Unassembled WGS sequence"/>
</dbReference>
<dbReference type="GO" id="GO:0004674">
    <property type="term" value="F:protein serine/threonine kinase activity"/>
    <property type="evidence" value="ECO:0007669"/>
    <property type="project" value="TreeGrafter"/>
</dbReference>
<evidence type="ECO:0000256" key="3">
    <source>
        <dbReference type="ARBA" id="ARBA00022490"/>
    </source>
</evidence>
<dbReference type="SMART" id="SM00242">
    <property type="entry name" value="MYSc"/>
    <property type="match status" value="1"/>
</dbReference>
<protein>
    <recommendedName>
        <fullName evidence="13">Myosin motor domain-containing protein</fullName>
    </recommendedName>
</protein>
<dbReference type="InterPro" id="IPR001609">
    <property type="entry name" value="Myosin_head_motor_dom-like"/>
</dbReference>
<name>A0A8J6H894_TENMO</name>
<keyword evidence="7 11" id="KW-0518">Myosin</keyword>
<keyword evidence="6 11" id="KW-0067">ATP-binding</keyword>
<evidence type="ECO:0000256" key="11">
    <source>
        <dbReference type="PROSITE-ProRule" id="PRU00782"/>
    </source>
</evidence>
<evidence type="ECO:0000313" key="14">
    <source>
        <dbReference type="EMBL" id="KAH0809207.1"/>
    </source>
</evidence>
<dbReference type="Gene3D" id="6.20.240.20">
    <property type="match status" value="1"/>
</dbReference>
<dbReference type="Gene3D" id="3.40.850.10">
    <property type="entry name" value="Kinesin motor domain"/>
    <property type="match status" value="1"/>
</dbReference>
<keyword evidence="9" id="KW-0206">Cytoskeleton</keyword>
<evidence type="ECO:0000256" key="1">
    <source>
        <dbReference type="ARBA" id="ARBA00004245"/>
    </source>
</evidence>
<feature type="binding site" evidence="11">
    <location>
        <begin position="103"/>
        <end position="110"/>
    </location>
    <ligand>
        <name>ATP</name>
        <dbReference type="ChEBI" id="CHEBI:30616"/>
    </ligand>
</feature>
<proteinExistence type="inferred from homology"/>
<evidence type="ECO:0000256" key="12">
    <source>
        <dbReference type="SAM" id="MobiDB-lite"/>
    </source>
</evidence>
<dbReference type="GO" id="GO:0003779">
    <property type="term" value="F:actin binding"/>
    <property type="evidence" value="ECO:0007669"/>
    <property type="project" value="UniProtKB-KW"/>
</dbReference>